<dbReference type="SMART" id="SM00248">
    <property type="entry name" value="ANK"/>
    <property type="match status" value="5"/>
</dbReference>
<dbReference type="Pfam" id="PF12796">
    <property type="entry name" value="Ank_2"/>
    <property type="match status" value="2"/>
</dbReference>
<dbReference type="AlphaFoldDB" id="A0A7S1E910"/>
<evidence type="ECO:0000256" key="3">
    <source>
        <dbReference type="PROSITE-ProRule" id="PRU00023"/>
    </source>
</evidence>
<feature type="repeat" description="ANK" evidence="3">
    <location>
        <begin position="79"/>
        <end position="111"/>
    </location>
</feature>
<reference evidence="4" key="1">
    <citation type="submission" date="2021-01" db="EMBL/GenBank/DDBJ databases">
        <authorList>
            <person name="Corre E."/>
            <person name="Pelletier E."/>
            <person name="Niang G."/>
            <person name="Scheremetjew M."/>
            <person name="Finn R."/>
            <person name="Kale V."/>
            <person name="Holt S."/>
            <person name="Cochrane G."/>
            <person name="Meng A."/>
            <person name="Brown T."/>
            <person name="Cohen L."/>
        </authorList>
    </citation>
    <scope>NUCLEOTIDE SEQUENCE</scope>
    <source>
        <strain evidence="4">CCMP644</strain>
    </source>
</reference>
<protein>
    <recommendedName>
        <fullName evidence="5">26S proteasome non-ATPase regulatory subunit 10</fullName>
    </recommendedName>
</protein>
<dbReference type="InterPro" id="IPR002110">
    <property type="entry name" value="Ankyrin_rpt"/>
</dbReference>
<feature type="repeat" description="ANK" evidence="3">
    <location>
        <begin position="113"/>
        <end position="145"/>
    </location>
</feature>
<evidence type="ECO:0000256" key="2">
    <source>
        <dbReference type="ARBA" id="ARBA00023043"/>
    </source>
</evidence>
<name>A0A7S1E910_HEMAN</name>
<dbReference type="PANTHER" id="PTHR24171">
    <property type="entry name" value="ANKYRIN REPEAT DOMAIN-CONTAINING PROTEIN 39-RELATED"/>
    <property type="match status" value="1"/>
</dbReference>
<feature type="repeat" description="ANK" evidence="3">
    <location>
        <begin position="40"/>
        <end position="78"/>
    </location>
</feature>
<keyword evidence="1" id="KW-0677">Repeat</keyword>
<dbReference type="EMBL" id="HBFX01031921">
    <property type="protein sequence ID" value="CAD8968266.1"/>
    <property type="molecule type" value="Transcribed_RNA"/>
</dbReference>
<dbReference type="Pfam" id="PF00023">
    <property type="entry name" value="Ank"/>
    <property type="match status" value="1"/>
</dbReference>
<accession>A0A7S1E910</accession>
<keyword evidence="2 3" id="KW-0040">ANK repeat</keyword>
<dbReference type="Gene3D" id="1.25.40.20">
    <property type="entry name" value="Ankyrin repeat-containing domain"/>
    <property type="match status" value="4"/>
</dbReference>
<gene>
    <name evidence="4" type="ORF">HAND00432_LOCUS19260</name>
</gene>
<feature type="repeat" description="ANK" evidence="3">
    <location>
        <begin position="146"/>
        <end position="178"/>
    </location>
</feature>
<sequence length="233" mass="24925">MEKVSLLCNMEAAADGNLEKLAEMFPEGCDKESVNRRDEDARTALHWACSSKSRQGQQHAECIKLLLSRGANPKTVDDGGWTPLLSASSSGNEEAVGLLLDANVDVNVFEQNSESTPLHLSSAKGHVAVARFLVLRKADVNATDKRKQTPLHRAASTGKHEIIDVLLSAGTKVNTADGEGNTALHLAMEEQHEEASMSLLGGGASVKQKNLEGKTPMELAPESFCGAVMERHG</sequence>
<evidence type="ECO:0000313" key="4">
    <source>
        <dbReference type="EMBL" id="CAD8968266.1"/>
    </source>
</evidence>
<evidence type="ECO:0008006" key="5">
    <source>
        <dbReference type="Google" id="ProtNLM"/>
    </source>
</evidence>
<organism evidence="4">
    <name type="scientific">Hemiselmis andersenii</name>
    <name type="common">Cryptophyte alga</name>
    <dbReference type="NCBI Taxonomy" id="464988"/>
    <lineage>
        <taxon>Eukaryota</taxon>
        <taxon>Cryptophyceae</taxon>
        <taxon>Cryptomonadales</taxon>
        <taxon>Hemiselmidaceae</taxon>
        <taxon>Hemiselmis</taxon>
    </lineage>
</organism>
<proteinExistence type="predicted"/>
<evidence type="ECO:0000256" key="1">
    <source>
        <dbReference type="ARBA" id="ARBA00022737"/>
    </source>
</evidence>
<dbReference type="InterPro" id="IPR036770">
    <property type="entry name" value="Ankyrin_rpt-contain_sf"/>
</dbReference>
<dbReference type="SUPFAM" id="SSF48403">
    <property type="entry name" value="Ankyrin repeat"/>
    <property type="match status" value="1"/>
</dbReference>
<feature type="repeat" description="ANK" evidence="3">
    <location>
        <begin position="179"/>
        <end position="211"/>
    </location>
</feature>
<dbReference type="PROSITE" id="PS50088">
    <property type="entry name" value="ANK_REPEAT"/>
    <property type="match status" value="5"/>
</dbReference>
<dbReference type="PANTHER" id="PTHR24171:SF11">
    <property type="entry name" value="26S PROTEASOME NON-ATPASE REGULATORY SUBUNIT 10"/>
    <property type="match status" value="1"/>
</dbReference>
<dbReference type="PROSITE" id="PS50297">
    <property type="entry name" value="ANK_REP_REGION"/>
    <property type="match status" value="4"/>
</dbReference>